<evidence type="ECO:0000256" key="1">
    <source>
        <dbReference type="SAM" id="MobiDB-lite"/>
    </source>
</evidence>
<dbReference type="OrthoDB" id="46071at2759"/>
<dbReference type="KEGG" id="fcy:FRACYDRAFT_136366"/>
<dbReference type="Proteomes" id="UP000095751">
    <property type="component" value="Unassembled WGS sequence"/>
</dbReference>
<evidence type="ECO:0000313" key="3">
    <source>
        <dbReference type="Proteomes" id="UP000095751"/>
    </source>
</evidence>
<name>A0A1E7FHH9_9STRA</name>
<gene>
    <name evidence="2" type="ORF">FRACYDRAFT_136366</name>
</gene>
<organism evidence="2 3">
    <name type="scientific">Fragilariopsis cylindrus CCMP1102</name>
    <dbReference type="NCBI Taxonomy" id="635003"/>
    <lineage>
        <taxon>Eukaryota</taxon>
        <taxon>Sar</taxon>
        <taxon>Stramenopiles</taxon>
        <taxon>Ochrophyta</taxon>
        <taxon>Bacillariophyta</taxon>
        <taxon>Bacillariophyceae</taxon>
        <taxon>Bacillariophycidae</taxon>
        <taxon>Bacillariales</taxon>
        <taxon>Bacillariaceae</taxon>
        <taxon>Fragilariopsis</taxon>
    </lineage>
</organism>
<protein>
    <submittedName>
        <fullName evidence="2">Uncharacterized protein</fullName>
    </submittedName>
</protein>
<dbReference type="InParanoid" id="A0A1E7FHH9"/>
<accession>A0A1E7FHH9</accession>
<feature type="region of interest" description="Disordered" evidence="1">
    <location>
        <begin position="52"/>
        <end position="73"/>
    </location>
</feature>
<proteinExistence type="predicted"/>
<reference evidence="2 3" key="1">
    <citation type="submission" date="2016-09" db="EMBL/GenBank/DDBJ databases">
        <title>Extensive genetic diversity and differential bi-allelic expression allows diatom success in the polar Southern Ocean.</title>
        <authorList>
            <consortium name="DOE Joint Genome Institute"/>
            <person name="Mock T."/>
            <person name="Otillar R.P."/>
            <person name="Strauss J."/>
            <person name="Dupont C."/>
            <person name="Frickenhaus S."/>
            <person name="Maumus F."/>
            <person name="Mcmullan M."/>
            <person name="Sanges R."/>
            <person name="Schmutz J."/>
            <person name="Toseland A."/>
            <person name="Valas R."/>
            <person name="Veluchamy A."/>
            <person name="Ward B.J."/>
            <person name="Allen A."/>
            <person name="Barry K."/>
            <person name="Falciatore A."/>
            <person name="Ferrante M."/>
            <person name="Fortunato A.E."/>
            <person name="Gloeckner G."/>
            <person name="Gruber A."/>
            <person name="Hipkin R."/>
            <person name="Janech M."/>
            <person name="Kroth P."/>
            <person name="Leese F."/>
            <person name="Lindquist E."/>
            <person name="Lyon B.R."/>
            <person name="Martin J."/>
            <person name="Mayer C."/>
            <person name="Parker M."/>
            <person name="Quesneville H."/>
            <person name="Raymond J."/>
            <person name="Uhlig C."/>
            <person name="Valentin K.U."/>
            <person name="Worden A.Z."/>
            <person name="Armbrust E.V."/>
            <person name="Bowler C."/>
            <person name="Green B."/>
            <person name="Moulton V."/>
            <person name="Van Oosterhout C."/>
            <person name="Grigoriev I."/>
        </authorList>
    </citation>
    <scope>NUCLEOTIDE SEQUENCE [LARGE SCALE GENOMIC DNA]</scope>
    <source>
        <strain evidence="2 3">CCMP1102</strain>
    </source>
</reference>
<feature type="compositionally biased region" description="Low complexity" evidence="1">
    <location>
        <begin position="61"/>
        <end position="73"/>
    </location>
</feature>
<dbReference type="AlphaFoldDB" id="A0A1E7FHH9"/>
<feature type="non-terminal residue" evidence="2">
    <location>
        <position position="737"/>
    </location>
</feature>
<evidence type="ECO:0000313" key="2">
    <source>
        <dbReference type="EMBL" id="OEU17495.1"/>
    </source>
</evidence>
<sequence>FRGIGKQDAEIDRRVSLSARNLCEGVQRIVMAAKGKSGVEWKAELLTLLGGSDEEQDSSDNKNNNNGNHGTGDSSHCDLDVLLAAPKTEKFVMRCLENELPPNMIHCLRLLRVLELQHAAQTYKEYEAQGKTDQPIKPISSRATGKVSQLLCTLCTDQSVGEQLRPHLFGLLALSGASYPRSGVHVAKAASQVIIAFAQYCLSNSLVWFLHDRKMITHMTDDIKELCGQTTTTNNSSNSSNASSLYGTDAEAAGLWAISLSTVVHLVYYSCRHDCHELMNDFEAAKGYQVLKTAILQSKSMHGKKLMELLPLLATCQSTTTTTATTTDITAATDKGGKENTKIEDLKLASNPAAFDIIEDLMYQVVPMLRMYVEENNGKKPEIGNEQSIRDLATYSLQVATKTRFNSSPSKKNNLVETSKHFDIVTDLLLSALQLYSEHVRNYDLLEKRSHFLTLYILAFPTFEEENLKILILKTVEFVVTGVTGSQALQPFSVLSEVFVVICKSLLEEGLKNAEEEHKTVALEGLFADTDLINESLEKIFRFDGKVGPQIMQSGKVTKMVDNIADILLSELEKNKSLWQITFEDDEGNTFAEPPTTTPFDTVYRDINYLLMASIKELGDEAAMAALSVFQAIIVSRETLGLLLYDMEFCLKVVDYFTVMMSKACGLNVIVLQRVSSIYIMLKNALESSSIAREAFRLTGGFETTLRVVLSLGGCANQDDNEISTNLMDLLQNLLSV</sequence>
<dbReference type="EMBL" id="KV784357">
    <property type="protein sequence ID" value="OEU17495.1"/>
    <property type="molecule type" value="Genomic_DNA"/>
</dbReference>
<keyword evidence="3" id="KW-1185">Reference proteome</keyword>
<feature type="non-terminal residue" evidence="2">
    <location>
        <position position="1"/>
    </location>
</feature>